<sequence>MVALWQPTLVSVGMVGYVSKPNGKFITLLNSLKPTASHNIAVHELRPLSEYGPVDEVYSNECEVKPDNRRKNVERKIKTMVEKFKHKKHLDAPKNWFKSNVDRIVEIYGQEHQIQKEDLCFVIGTLTVSNYAMFVSRGHPDGQVHFDVHSSPTTGDRWGKFITNRNVPSDLRGPDYYDEPFPYDQISASKISPHNKVSGVAVLLSRLHFLEGGKLTWY</sequence>
<organism evidence="1 2">
    <name type="scientific">Sphagnurus paluster</name>
    <dbReference type="NCBI Taxonomy" id="117069"/>
    <lineage>
        <taxon>Eukaryota</taxon>
        <taxon>Fungi</taxon>
        <taxon>Dikarya</taxon>
        <taxon>Basidiomycota</taxon>
        <taxon>Agaricomycotina</taxon>
        <taxon>Agaricomycetes</taxon>
        <taxon>Agaricomycetidae</taxon>
        <taxon>Agaricales</taxon>
        <taxon>Tricholomatineae</taxon>
        <taxon>Lyophyllaceae</taxon>
        <taxon>Sphagnurus</taxon>
    </lineage>
</organism>
<gene>
    <name evidence="1" type="ORF">H0H81_012081</name>
</gene>
<dbReference type="OrthoDB" id="1668230at2759"/>
<proteinExistence type="predicted"/>
<dbReference type="EMBL" id="JABCKI010006153">
    <property type="protein sequence ID" value="KAG5635192.1"/>
    <property type="molecule type" value="Genomic_DNA"/>
</dbReference>
<dbReference type="Proteomes" id="UP000717328">
    <property type="component" value="Unassembled WGS sequence"/>
</dbReference>
<keyword evidence="2" id="KW-1185">Reference proteome</keyword>
<accession>A0A9P7FN99</accession>
<evidence type="ECO:0000313" key="2">
    <source>
        <dbReference type="Proteomes" id="UP000717328"/>
    </source>
</evidence>
<protein>
    <submittedName>
        <fullName evidence="1">Uncharacterized protein</fullName>
    </submittedName>
</protein>
<name>A0A9P7FN99_9AGAR</name>
<dbReference type="AlphaFoldDB" id="A0A9P7FN99"/>
<comment type="caution">
    <text evidence="1">The sequence shown here is derived from an EMBL/GenBank/DDBJ whole genome shotgun (WGS) entry which is preliminary data.</text>
</comment>
<evidence type="ECO:0000313" key="1">
    <source>
        <dbReference type="EMBL" id="KAG5635192.1"/>
    </source>
</evidence>
<reference evidence="1" key="2">
    <citation type="submission" date="2021-10" db="EMBL/GenBank/DDBJ databases">
        <title>Phylogenomics reveals ancestral predisposition of the termite-cultivated fungus Termitomyces towards a domesticated lifestyle.</title>
        <authorList>
            <person name="Auxier B."/>
            <person name="Grum-Grzhimaylo A."/>
            <person name="Cardenas M.E."/>
            <person name="Lodge J.D."/>
            <person name="Laessoe T."/>
            <person name="Pedersen O."/>
            <person name="Smith M.E."/>
            <person name="Kuyper T.W."/>
            <person name="Franco-Molano E.A."/>
            <person name="Baroni T.J."/>
            <person name="Aanen D.K."/>
        </authorList>
    </citation>
    <scope>NUCLEOTIDE SEQUENCE</scope>
    <source>
        <strain evidence="1">D49</strain>
    </source>
</reference>
<reference evidence="1" key="1">
    <citation type="submission" date="2021-02" db="EMBL/GenBank/DDBJ databases">
        <authorList>
            <person name="Nieuwenhuis M."/>
            <person name="Van De Peppel L.J.J."/>
        </authorList>
    </citation>
    <scope>NUCLEOTIDE SEQUENCE</scope>
    <source>
        <strain evidence="1">D49</strain>
    </source>
</reference>